<protein>
    <recommendedName>
        <fullName evidence="5">Octanoyltransferase</fullName>
        <ecNumber evidence="5">2.3.1.181</ecNumber>
    </recommendedName>
</protein>
<comment type="similarity">
    <text evidence="5">Belongs to the LipB family.</text>
</comment>
<dbReference type="SUPFAM" id="SSF55681">
    <property type="entry name" value="Class II aaRS and biotin synthetases"/>
    <property type="match status" value="1"/>
</dbReference>
<keyword evidence="8" id="KW-1185">Reference proteome</keyword>
<keyword evidence="2 5" id="KW-0808">Transferase</keyword>
<dbReference type="PROSITE" id="PS01313">
    <property type="entry name" value="LIPB"/>
    <property type="match status" value="1"/>
</dbReference>
<name>A0ABW6LWG8_9ACTN</name>
<dbReference type="Pfam" id="PF21948">
    <property type="entry name" value="LplA-B_cat"/>
    <property type="match status" value="1"/>
</dbReference>
<evidence type="ECO:0000256" key="1">
    <source>
        <dbReference type="ARBA" id="ARBA00004821"/>
    </source>
</evidence>
<dbReference type="GO" id="GO:0033819">
    <property type="term" value="F:lipoyl(octanoyl) transferase activity"/>
    <property type="evidence" value="ECO:0007669"/>
    <property type="project" value="UniProtKB-EC"/>
</dbReference>
<proteinExistence type="inferred from homology"/>
<evidence type="ECO:0000259" key="6">
    <source>
        <dbReference type="PROSITE" id="PS51733"/>
    </source>
</evidence>
<dbReference type="InterPro" id="IPR004143">
    <property type="entry name" value="BPL_LPL_catalytic"/>
</dbReference>
<evidence type="ECO:0000313" key="8">
    <source>
        <dbReference type="Proteomes" id="UP001601288"/>
    </source>
</evidence>
<comment type="caution">
    <text evidence="7">The sequence shown here is derived from an EMBL/GenBank/DDBJ whole genome shotgun (WGS) entry which is preliminary data.</text>
</comment>
<evidence type="ECO:0000256" key="5">
    <source>
        <dbReference type="PIRNR" id="PIRNR016262"/>
    </source>
</evidence>
<organism evidence="7 8">
    <name type="scientific">Streptomyces massasporeus</name>
    <dbReference type="NCBI Taxonomy" id="67324"/>
    <lineage>
        <taxon>Bacteria</taxon>
        <taxon>Bacillati</taxon>
        <taxon>Actinomycetota</taxon>
        <taxon>Actinomycetes</taxon>
        <taxon>Kitasatosporales</taxon>
        <taxon>Streptomycetaceae</taxon>
        <taxon>Streptomyces</taxon>
    </lineage>
</organism>
<dbReference type="PROSITE" id="PS51733">
    <property type="entry name" value="BPL_LPL_CATALYTIC"/>
    <property type="match status" value="1"/>
</dbReference>
<dbReference type="PIRSF" id="PIRSF016262">
    <property type="entry name" value="LPLase"/>
    <property type="match status" value="1"/>
</dbReference>
<dbReference type="EMBL" id="JBIAFP010000061">
    <property type="protein sequence ID" value="MFE9231379.1"/>
    <property type="molecule type" value="Genomic_DNA"/>
</dbReference>
<keyword evidence="3 5" id="KW-0012">Acyltransferase</keyword>
<evidence type="ECO:0000256" key="2">
    <source>
        <dbReference type="ARBA" id="ARBA00022679"/>
    </source>
</evidence>
<dbReference type="PANTHER" id="PTHR10993">
    <property type="entry name" value="OCTANOYLTRANSFERASE"/>
    <property type="match status" value="1"/>
</dbReference>
<dbReference type="NCBIfam" id="TIGR00214">
    <property type="entry name" value="lipB"/>
    <property type="match status" value="1"/>
</dbReference>
<dbReference type="EC" id="2.3.1.181" evidence="5"/>
<evidence type="ECO:0000256" key="4">
    <source>
        <dbReference type="ARBA" id="ARBA00024732"/>
    </source>
</evidence>
<feature type="domain" description="BPL/LPL catalytic" evidence="6">
    <location>
        <begin position="11"/>
        <end position="197"/>
    </location>
</feature>
<dbReference type="Gene3D" id="3.30.930.10">
    <property type="entry name" value="Bira Bifunctional Protein, Domain 2"/>
    <property type="match status" value="1"/>
</dbReference>
<dbReference type="InterPro" id="IPR020605">
    <property type="entry name" value="Octanoyltransferase_CS"/>
</dbReference>
<comment type="pathway">
    <text evidence="1 5">Protein modification; protein lipoylation via endogenous pathway; protein N(6)-(lipoyl)lysine from octanoyl-[acyl-carrier-protein]: step 1/2.</text>
</comment>
<dbReference type="PANTHER" id="PTHR10993:SF7">
    <property type="entry name" value="LIPOYLTRANSFERASE 2, MITOCHONDRIAL-RELATED"/>
    <property type="match status" value="1"/>
</dbReference>
<dbReference type="InterPro" id="IPR045864">
    <property type="entry name" value="aa-tRNA-synth_II/BPL/LPL"/>
</dbReference>
<dbReference type="RefSeq" id="WP_388390240.1">
    <property type="nucleotide sequence ID" value="NZ_JBEYGJ010000080.1"/>
</dbReference>
<sequence length="211" mass="22621">MVRWVTERKEGRAGNRLFLLTHPPVITYTARTPVNQLPDPGSPIPLVEVDRGGHATYHGPGQLIGYLVVNVRDLGPRGLVRRVEHALIHAVGSLGFEAVRRDTPRGSESLVGVWTPDHRKLASIGMRISGSVTSHGFALNIAPDLDVYSTFMSCALPDVHMTSLAELAEETGRPTPTEAQVRDAVTAALTTKLRAARGTAVTAGDHAGDGR</sequence>
<accession>A0ABW6LWG8</accession>
<gene>
    <name evidence="7" type="primary">lipB</name>
    <name evidence="7" type="ORF">ACFYM3_43775</name>
</gene>
<comment type="catalytic activity">
    <reaction evidence="5">
        <text>octanoyl-[ACP] + L-lysyl-[protein] = N(6)-octanoyl-L-lysyl-[protein] + holo-[ACP] + H(+)</text>
        <dbReference type="Rhea" id="RHEA:17665"/>
        <dbReference type="Rhea" id="RHEA-COMP:9636"/>
        <dbReference type="Rhea" id="RHEA-COMP:9685"/>
        <dbReference type="Rhea" id="RHEA-COMP:9752"/>
        <dbReference type="Rhea" id="RHEA-COMP:9928"/>
        <dbReference type="ChEBI" id="CHEBI:15378"/>
        <dbReference type="ChEBI" id="CHEBI:29969"/>
        <dbReference type="ChEBI" id="CHEBI:64479"/>
        <dbReference type="ChEBI" id="CHEBI:78463"/>
        <dbReference type="ChEBI" id="CHEBI:78809"/>
        <dbReference type="EC" id="2.3.1.181"/>
    </reaction>
</comment>
<comment type="function">
    <text evidence="4 5">Catalyzes the transfer of endogenously produced octanoic acid from octanoyl-acyl-carrier-protein onto the lipoyl domains of lipoate-dependent enzymes. Lipoyl-ACP can also act as a substrate although octanoyl-ACP is likely to be the physiological substrate.</text>
</comment>
<evidence type="ECO:0000313" key="7">
    <source>
        <dbReference type="EMBL" id="MFE9231379.1"/>
    </source>
</evidence>
<reference evidence="7 8" key="1">
    <citation type="submission" date="2024-10" db="EMBL/GenBank/DDBJ databases">
        <title>The Natural Products Discovery Center: Release of the First 8490 Sequenced Strains for Exploring Actinobacteria Biosynthetic Diversity.</title>
        <authorList>
            <person name="Kalkreuter E."/>
            <person name="Kautsar S.A."/>
            <person name="Yang D."/>
            <person name="Bader C.D."/>
            <person name="Teijaro C.N."/>
            <person name="Fluegel L."/>
            <person name="Davis C.M."/>
            <person name="Simpson J.R."/>
            <person name="Lauterbach L."/>
            <person name="Steele A.D."/>
            <person name="Gui C."/>
            <person name="Meng S."/>
            <person name="Li G."/>
            <person name="Viehrig K."/>
            <person name="Ye F."/>
            <person name="Su P."/>
            <person name="Kiefer A.F."/>
            <person name="Nichols A."/>
            <person name="Cepeda A.J."/>
            <person name="Yan W."/>
            <person name="Fan B."/>
            <person name="Jiang Y."/>
            <person name="Adhikari A."/>
            <person name="Zheng C.-J."/>
            <person name="Schuster L."/>
            <person name="Cowan T.M."/>
            <person name="Smanski M.J."/>
            <person name="Chevrette M.G."/>
            <person name="De Carvalho L.P.S."/>
            <person name="Shen B."/>
        </authorList>
    </citation>
    <scope>NUCLEOTIDE SEQUENCE [LARGE SCALE GENOMIC DNA]</scope>
    <source>
        <strain evidence="7 8">NPDC007066</strain>
    </source>
</reference>
<dbReference type="Proteomes" id="UP001601288">
    <property type="component" value="Unassembled WGS sequence"/>
</dbReference>
<evidence type="ECO:0000256" key="3">
    <source>
        <dbReference type="ARBA" id="ARBA00023315"/>
    </source>
</evidence>
<dbReference type="InterPro" id="IPR000544">
    <property type="entry name" value="Octanoyltransferase"/>
</dbReference>